<dbReference type="InterPro" id="IPR047012">
    <property type="entry name" value="ICAM_VCAM"/>
</dbReference>
<evidence type="ECO:0000313" key="3">
    <source>
        <dbReference type="Proteomes" id="UP000827986"/>
    </source>
</evidence>
<sequence length="213" mass="23480">MRGFYVHSQNKCGGCSNGYQKAPLPLSKAFEIEITPEDNVAAQIGDKLELTCSTIGCESPSFSWRSQLDKPLDGSVNSKGSRSILTMDPVGFGNDNEYLCSAFCDNVKKEKSIIVLMFTLKLLKLRLHLEDNVAAQIGDKLELTCSTIGCESPSFSWRSQLDKPLDGSVNSKGNRSILTMDPVGFGNDNEYLCSAFCDNVKKRKKHHCIDVLL</sequence>
<dbReference type="Gene3D" id="2.60.40.10">
    <property type="entry name" value="Immunoglobulins"/>
    <property type="match status" value="2"/>
</dbReference>
<dbReference type="SMART" id="SM00409">
    <property type="entry name" value="IG"/>
    <property type="match status" value="2"/>
</dbReference>
<dbReference type="GO" id="GO:0007155">
    <property type="term" value="P:cell adhesion"/>
    <property type="evidence" value="ECO:0007669"/>
    <property type="project" value="InterPro"/>
</dbReference>
<dbReference type="FunFam" id="2.60.40.10:FF:000625">
    <property type="entry name" value="Vascular cell adhesion molecule 1"/>
    <property type="match status" value="2"/>
</dbReference>
<proteinExistence type="predicted"/>
<dbReference type="InterPro" id="IPR013783">
    <property type="entry name" value="Ig-like_fold"/>
</dbReference>
<dbReference type="SMART" id="SM00408">
    <property type="entry name" value="IGc2"/>
    <property type="match status" value="2"/>
</dbReference>
<organism evidence="2 3">
    <name type="scientific">Mauremys mutica</name>
    <name type="common">yellowpond turtle</name>
    <dbReference type="NCBI Taxonomy" id="74926"/>
    <lineage>
        <taxon>Eukaryota</taxon>
        <taxon>Metazoa</taxon>
        <taxon>Chordata</taxon>
        <taxon>Craniata</taxon>
        <taxon>Vertebrata</taxon>
        <taxon>Euteleostomi</taxon>
        <taxon>Archelosauria</taxon>
        <taxon>Testudinata</taxon>
        <taxon>Testudines</taxon>
        <taxon>Cryptodira</taxon>
        <taxon>Durocryptodira</taxon>
        <taxon>Testudinoidea</taxon>
        <taxon>Geoemydidae</taxon>
        <taxon>Geoemydinae</taxon>
        <taxon>Mauremys</taxon>
    </lineage>
</organism>
<dbReference type="GO" id="GO:0005178">
    <property type="term" value="F:integrin binding"/>
    <property type="evidence" value="ECO:0007669"/>
    <property type="project" value="InterPro"/>
</dbReference>
<dbReference type="InterPro" id="IPR036179">
    <property type="entry name" value="Ig-like_dom_sf"/>
</dbReference>
<gene>
    <name evidence="2" type="ORF">KIL84_016089</name>
</gene>
<dbReference type="PROSITE" id="PS50835">
    <property type="entry name" value="IG_LIKE"/>
    <property type="match status" value="2"/>
</dbReference>
<dbReference type="EMBL" id="JAHDVG010000487">
    <property type="protein sequence ID" value="KAH1166917.1"/>
    <property type="molecule type" value="Genomic_DNA"/>
</dbReference>
<dbReference type="Proteomes" id="UP000827986">
    <property type="component" value="Unassembled WGS sequence"/>
</dbReference>
<dbReference type="InterPro" id="IPR013098">
    <property type="entry name" value="Ig_I-set"/>
</dbReference>
<dbReference type="InterPro" id="IPR003598">
    <property type="entry name" value="Ig_sub2"/>
</dbReference>
<evidence type="ECO:0000313" key="2">
    <source>
        <dbReference type="EMBL" id="KAH1166917.1"/>
    </source>
</evidence>
<dbReference type="InterPro" id="IPR003599">
    <property type="entry name" value="Ig_sub"/>
</dbReference>
<feature type="domain" description="Ig-like" evidence="1">
    <location>
        <begin position="138"/>
        <end position="195"/>
    </location>
</feature>
<name>A0A9D4AMG3_9SAUR</name>
<feature type="domain" description="Ig-like" evidence="1">
    <location>
        <begin position="25"/>
        <end position="114"/>
    </location>
</feature>
<keyword evidence="3" id="KW-1185">Reference proteome</keyword>
<protein>
    <recommendedName>
        <fullName evidence="1">Ig-like domain-containing protein</fullName>
    </recommendedName>
</protein>
<dbReference type="SUPFAM" id="SSF48726">
    <property type="entry name" value="Immunoglobulin"/>
    <property type="match status" value="2"/>
</dbReference>
<evidence type="ECO:0000259" key="1">
    <source>
        <dbReference type="PROSITE" id="PS50835"/>
    </source>
</evidence>
<accession>A0A9D4AMG3</accession>
<reference evidence="2" key="1">
    <citation type="submission" date="2021-09" db="EMBL/GenBank/DDBJ databases">
        <title>The genome of Mauremys mutica provides insights into the evolution of semi-aquatic lifestyle.</title>
        <authorList>
            <person name="Gong S."/>
            <person name="Gao Y."/>
        </authorList>
    </citation>
    <scope>NUCLEOTIDE SEQUENCE</scope>
    <source>
        <strain evidence="2">MM-2020</strain>
        <tissue evidence="2">Muscle</tissue>
    </source>
</reference>
<dbReference type="PANTHER" id="PTHR13771">
    <property type="entry name" value="INTERCELLULAR ADHESION MOLECULE"/>
    <property type="match status" value="1"/>
</dbReference>
<dbReference type="GO" id="GO:0005886">
    <property type="term" value="C:plasma membrane"/>
    <property type="evidence" value="ECO:0007669"/>
    <property type="project" value="TreeGrafter"/>
</dbReference>
<dbReference type="Pfam" id="PF07679">
    <property type="entry name" value="I-set"/>
    <property type="match status" value="2"/>
</dbReference>
<dbReference type="PANTHER" id="PTHR13771:SF14">
    <property type="entry name" value="VASCULAR CELL ADHESION PROTEIN 1"/>
    <property type="match status" value="1"/>
</dbReference>
<dbReference type="AlphaFoldDB" id="A0A9D4AMG3"/>
<comment type="caution">
    <text evidence="2">The sequence shown here is derived from an EMBL/GenBank/DDBJ whole genome shotgun (WGS) entry which is preliminary data.</text>
</comment>
<dbReference type="InterPro" id="IPR007110">
    <property type="entry name" value="Ig-like_dom"/>
</dbReference>